<accession>A0ABU9CG02</accession>
<protein>
    <submittedName>
        <fullName evidence="2">DUF1415 domain-containing protein</fullName>
    </submittedName>
</protein>
<dbReference type="Pfam" id="PF07209">
    <property type="entry name" value="DUF1415"/>
    <property type="match status" value="1"/>
</dbReference>
<sequence>MPAHVPPVTPADAAIPPAGDAPPSAERALAETRAWIDRAVIGLNLCPFAKAPQVKGLIRYVHTDATDTDALVHVLIDELQHLAATPITEVETTVLVHPRVLQDFADYNDFLDVADASLAALGLEGVLQVASFHPDYQFADAPADDISHATNRSPWPTLHLIREASIDRAVAAFPEAESIYETNIATLQALGAAGWAALQRQIRADADAPPDHRGP</sequence>
<evidence type="ECO:0000256" key="1">
    <source>
        <dbReference type="SAM" id="MobiDB-lite"/>
    </source>
</evidence>
<feature type="compositionally biased region" description="Low complexity" evidence="1">
    <location>
        <begin position="10"/>
        <end position="23"/>
    </location>
</feature>
<evidence type="ECO:0000313" key="3">
    <source>
        <dbReference type="Proteomes" id="UP001365405"/>
    </source>
</evidence>
<feature type="region of interest" description="Disordered" evidence="1">
    <location>
        <begin position="1"/>
        <end position="24"/>
    </location>
</feature>
<dbReference type="InterPro" id="IPR009858">
    <property type="entry name" value="DUF1415"/>
</dbReference>
<name>A0ABU9CG02_9BURK</name>
<dbReference type="EMBL" id="JBBUTH010000005">
    <property type="protein sequence ID" value="MEK8050788.1"/>
    <property type="molecule type" value="Genomic_DNA"/>
</dbReference>
<keyword evidence="3" id="KW-1185">Reference proteome</keyword>
<gene>
    <name evidence="2" type="ORF">AACH10_11120</name>
</gene>
<organism evidence="2 3">
    <name type="scientific">Pseudaquabacterium inlustre</name>
    <dbReference type="NCBI Taxonomy" id="2984192"/>
    <lineage>
        <taxon>Bacteria</taxon>
        <taxon>Pseudomonadati</taxon>
        <taxon>Pseudomonadota</taxon>
        <taxon>Betaproteobacteria</taxon>
        <taxon>Burkholderiales</taxon>
        <taxon>Sphaerotilaceae</taxon>
        <taxon>Pseudaquabacterium</taxon>
    </lineage>
</organism>
<proteinExistence type="predicted"/>
<dbReference type="Proteomes" id="UP001365405">
    <property type="component" value="Unassembled WGS sequence"/>
</dbReference>
<comment type="caution">
    <text evidence="2">The sequence shown here is derived from an EMBL/GenBank/DDBJ whole genome shotgun (WGS) entry which is preliminary data.</text>
</comment>
<reference evidence="2 3" key="1">
    <citation type="submission" date="2024-04" db="EMBL/GenBank/DDBJ databases">
        <title>Novel species of the genus Ideonella isolated from streams.</title>
        <authorList>
            <person name="Lu H."/>
        </authorList>
    </citation>
    <scope>NUCLEOTIDE SEQUENCE [LARGE SCALE GENOMIC DNA]</scope>
    <source>
        <strain evidence="2 3">DXS22W</strain>
    </source>
</reference>
<evidence type="ECO:0000313" key="2">
    <source>
        <dbReference type="EMBL" id="MEK8050788.1"/>
    </source>
</evidence>
<dbReference type="RefSeq" id="WP_341410480.1">
    <property type="nucleotide sequence ID" value="NZ_JBBUTH010000005.1"/>
</dbReference>